<keyword evidence="2" id="KW-1185">Reference proteome</keyword>
<proteinExistence type="predicted"/>
<reference evidence="1" key="1">
    <citation type="submission" date="2021-06" db="EMBL/GenBank/DDBJ databases">
        <authorList>
            <person name="Kallberg Y."/>
            <person name="Tangrot J."/>
            <person name="Rosling A."/>
        </authorList>
    </citation>
    <scope>NUCLEOTIDE SEQUENCE</scope>
    <source>
        <strain evidence="1">87-6 pot B 2015</strain>
    </source>
</reference>
<name>A0A9N8VJV9_FUNMO</name>
<evidence type="ECO:0000313" key="2">
    <source>
        <dbReference type="Proteomes" id="UP000789375"/>
    </source>
</evidence>
<dbReference type="EMBL" id="CAJVPP010000221">
    <property type="protein sequence ID" value="CAG8457539.1"/>
    <property type="molecule type" value="Genomic_DNA"/>
</dbReference>
<dbReference type="Proteomes" id="UP000789375">
    <property type="component" value="Unassembled WGS sequence"/>
</dbReference>
<protein>
    <submittedName>
        <fullName evidence="1">10589_t:CDS:1</fullName>
    </submittedName>
</protein>
<sequence length="192" mass="22642">MSLLLETKSNYLLIKNKSALYFPILYLDPMYQLMKYWLQSPDEIPERYQLKYFLNMTPNMKLPLSKEMFSAIPIVGLFNIDPTERDKYFEEQKIHFTAFGTLLSASHYKYLEVELYHIPTKSFIGQNRSDFVLLMRNICVVHREEKGENGKGESAKELIDKFNTWNYGDIPYLFGYYANTAAVTFCVLYNNE</sequence>
<gene>
    <name evidence="1" type="ORF">FMOSSE_LOCUS1868</name>
</gene>
<comment type="caution">
    <text evidence="1">The sequence shown here is derived from an EMBL/GenBank/DDBJ whole genome shotgun (WGS) entry which is preliminary data.</text>
</comment>
<evidence type="ECO:0000313" key="1">
    <source>
        <dbReference type="EMBL" id="CAG8457539.1"/>
    </source>
</evidence>
<organism evidence="1 2">
    <name type="scientific">Funneliformis mosseae</name>
    <name type="common">Endomycorrhizal fungus</name>
    <name type="synonym">Glomus mosseae</name>
    <dbReference type="NCBI Taxonomy" id="27381"/>
    <lineage>
        <taxon>Eukaryota</taxon>
        <taxon>Fungi</taxon>
        <taxon>Fungi incertae sedis</taxon>
        <taxon>Mucoromycota</taxon>
        <taxon>Glomeromycotina</taxon>
        <taxon>Glomeromycetes</taxon>
        <taxon>Glomerales</taxon>
        <taxon>Glomeraceae</taxon>
        <taxon>Funneliformis</taxon>
    </lineage>
</organism>
<accession>A0A9N8VJV9</accession>
<dbReference type="AlphaFoldDB" id="A0A9N8VJV9"/>